<dbReference type="Pfam" id="PF00571">
    <property type="entry name" value="CBS"/>
    <property type="match status" value="2"/>
</dbReference>
<feature type="domain" description="CBS" evidence="3">
    <location>
        <begin position="7"/>
        <end position="68"/>
    </location>
</feature>
<evidence type="ECO:0000256" key="1">
    <source>
        <dbReference type="ARBA" id="ARBA00023122"/>
    </source>
</evidence>
<keyword evidence="1 2" id="KW-0129">CBS domain</keyword>
<dbReference type="SUPFAM" id="SSF54631">
    <property type="entry name" value="CBS-domain pair"/>
    <property type="match status" value="1"/>
</dbReference>
<accession>A0A5M6ZEX6</accession>
<dbReference type="Gene3D" id="3.10.580.10">
    <property type="entry name" value="CBS-domain"/>
    <property type="match status" value="1"/>
</dbReference>
<reference evidence="4 5" key="1">
    <citation type="submission" date="2019-09" db="EMBL/GenBank/DDBJ databases">
        <authorList>
            <person name="Kevbrin V."/>
            <person name="Grouzdev D.S."/>
        </authorList>
    </citation>
    <scope>NUCLEOTIDE SEQUENCE [LARGE SCALE GENOMIC DNA]</scope>
    <source>
        <strain evidence="4 5">G-192</strain>
    </source>
</reference>
<feature type="domain" description="CBS" evidence="3">
    <location>
        <begin position="76"/>
        <end position="132"/>
    </location>
</feature>
<dbReference type="RefSeq" id="WP_150022581.1">
    <property type="nucleotide sequence ID" value="NZ_VWOJ01000002.1"/>
</dbReference>
<dbReference type="PANTHER" id="PTHR43080:SF2">
    <property type="entry name" value="CBS DOMAIN-CONTAINING PROTEIN"/>
    <property type="match status" value="1"/>
</dbReference>
<name>A0A5M6ZEX6_9PROT</name>
<evidence type="ECO:0000313" key="4">
    <source>
        <dbReference type="EMBL" id="KAA5803312.1"/>
    </source>
</evidence>
<evidence type="ECO:0000259" key="3">
    <source>
        <dbReference type="PROSITE" id="PS51371"/>
    </source>
</evidence>
<dbReference type="EMBL" id="VWOJ01000002">
    <property type="protein sequence ID" value="KAA5803312.1"/>
    <property type="molecule type" value="Genomic_DNA"/>
</dbReference>
<dbReference type="AlphaFoldDB" id="A0A5M6ZEX6"/>
<gene>
    <name evidence="4" type="ORF">F1654_05750</name>
</gene>
<keyword evidence="5" id="KW-1185">Reference proteome</keyword>
<dbReference type="InterPro" id="IPR000644">
    <property type="entry name" value="CBS_dom"/>
</dbReference>
<dbReference type="InterPro" id="IPR044725">
    <property type="entry name" value="CBSX3_CBS_dom"/>
</dbReference>
<dbReference type="PROSITE" id="PS51371">
    <property type="entry name" value="CBS"/>
    <property type="match status" value="2"/>
</dbReference>
<dbReference type="InterPro" id="IPR046342">
    <property type="entry name" value="CBS_dom_sf"/>
</dbReference>
<dbReference type="Proteomes" id="UP000325122">
    <property type="component" value="Unassembled WGS sequence"/>
</dbReference>
<protein>
    <submittedName>
        <fullName evidence="4">CBS domain-containing protein</fullName>
    </submittedName>
</protein>
<evidence type="ECO:0000256" key="2">
    <source>
        <dbReference type="PROSITE-ProRule" id="PRU00703"/>
    </source>
</evidence>
<dbReference type="CDD" id="cd04623">
    <property type="entry name" value="CBS_pair_bac_euk"/>
    <property type="match status" value="1"/>
</dbReference>
<dbReference type="InterPro" id="IPR051257">
    <property type="entry name" value="Diverse_CBS-Domain"/>
</dbReference>
<evidence type="ECO:0000313" key="5">
    <source>
        <dbReference type="Proteomes" id="UP000325122"/>
    </source>
</evidence>
<dbReference type="PANTHER" id="PTHR43080">
    <property type="entry name" value="CBS DOMAIN-CONTAINING PROTEIN CBSX3, MITOCHONDRIAL"/>
    <property type="match status" value="1"/>
</dbReference>
<dbReference type="SMART" id="SM00116">
    <property type="entry name" value="CBS"/>
    <property type="match status" value="2"/>
</dbReference>
<organism evidence="4 5">
    <name type="scientific">Alkalicaulis satelles</name>
    <dbReference type="NCBI Taxonomy" id="2609175"/>
    <lineage>
        <taxon>Bacteria</taxon>
        <taxon>Pseudomonadati</taxon>
        <taxon>Pseudomonadota</taxon>
        <taxon>Alphaproteobacteria</taxon>
        <taxon>Maricaulales</taxon>
        <taxon>Maricaulaceae</taxon>
        <taxon>Alkalicaulis</taxon>
    </lineage>
</organism>
<sequence>MTAARILDHKGSEVFTVSPDDTLEAATRFLRDRRVGAAVALDAQGRPAGVFSERDLVRAVAEHGAGALSMTVSSVMTRGLITAGPGADVDELMALMTDRRVRHVIILQDGEMTGVVSIGDVVKRKIAEAEAEAENLKAYIESA</sequence>
<comment type="caution">
    <text evidence="4">The sequence shown here is derived from an EMBL/GenBank/DDBJ whole genome shotgun (WGS) entry which is preliminary data.</text>
</comment>
<proteinExistence type="predicted"/>